<evidence type="ECO:0000259" key="1">
    <source>
        <dbReference type="PROSITE" id="PS50105"/>
    </source>
</evidence>
<dbReference type="GO" id="GO:0042393">
    <property type="term" value="F:histone binding"/>
    <property type="evidence" value="ECO:0007669"/>
    <property type="project" value="TreeGrafter"/>
</dbReference>
<dbReference type="PANTHER" id="PTHR12247:SF131">
    <property type="entry name" value="LD05287P"/>
    <property type="match status" value="1"/>
</dbReference>
<reference evidence="2" key="1">
    <citation type="submission" date="2020-11" db="EMBL/GenBank/DDBJ databases">
        <authorList>
            <person name="Tran Van P."/>
        </authorList>
    </citation>
    <scope>NUCLEOTIDE SEQUENCE</scope>
</reference>
<dbReference type="AlphaFoldDB" id="A0A7R9NYY6"/>
<dbReference type="SUPFAM" id="SSF47769">
    <property type="entry name" value="SAM/Pointed domain"/>
    <property type="match status" value="1"/>
</dbReference>
<dbReference type="InterPro" id="IPR013761">
    <property type="entry name" value="SAM/pointed_sf"/>
</dbReference>
<evidence type="ECO:0000313" key="2">
    <source>
        <dbReference type="EMBL" id="CAD7461258.1"/>
    </source>
</evidence>
<dbReference type="GO" id="GO:0003682">
    <property type="term" value="F:chromatin binding"/>
    <property type="evidence" value="ECO:0007669"/>
    <property type="project" value="TreeGrafter"/>
</dbReference>
<dbReference type="SMART" id="SM00454">
    <property type="entry name" value="SAM"/>
    <property type="match status" value="1"/>
</dbReference>
<organism evidence="2">
    <name type="scientific">Timema tahoe</name>
    <dbReference type="NCBI Taxonomy" id="61484"/>
    <lineage>
        <taxon>Eukaryota</taxon>
        <taxon>Metazoa</taxon>
        <taxon>Ecdysozoa</taxon>
        <taxon>Arthropoda</taxon>
        <taxon>Hexapoda</taxon>
        <taxon>Insecta</taxon>
        <taxon>Pterygota</taxon>
        <taxon>Neoptera</taxon>
        <taxon>Polyneoptera</taxon>
        <taxon>Phasmatodea</taxon>
        <taxon>Timematodea</taxon>
        <taxon>Timematoidea</taxon>
        <taxon>Timematidae</taxon>
        <taxon>Timema</taxon>
    </lineage>
</organism>
<dbReference type="GO" id="GO:0045892">
    <property type="term" value="P:negative regulation of DNA-templated transcription"/>
    <property type="evidence" value="ECO:0007669"/>
    <property type="project" value="TreeGrafter"/>
</dbReference>
<accession>A0A7R9NYY6</accession>
<dbReference type="PROSITE" id="PS50105">
    <property type="entry name" value="SAM_DOMAIN"/>
    <property type="match status" value="1"/>
</dbReference>
<dbReference type="Pfam" id="PF00536">
    <property type="entry name" value="SAM_1"/>
    <property type="match status" value="1"/>
</dbReference>
<sequence length="286" mass="31666">MEPDSSTSELKRKPYPAFLRQPDGLNASQKELFLWAKHSYYLNKSVQRALSWGNPSSWSVLDVAKFVATIPGCELKAYIFIQEEIDGETFLMMAQSDLVKLMGFKLGPAVKIYNSIVLLRSSLILILAKSVQPSSQSLGMKCSPYSFTRFTNVSETCPSTLMLQELHQHFITLPVAFDKSLRHILYSSPMASLVLSDSSQLRADGFENCTLDVASTLDAITNVSGREVHNTPHKATITRQCRQPSLKRDSETALGTSLGKNGSIGRVAQTSLHSTLDLTQPNYLTN</sequence>
<protein>
    <recommendedName>
        <fullName evidence="1">SAM domain-containing protein</fullName>
    </recommendedName>
</protein>
<dbReference type="Gene3D" id="1.10.150.50">
    <property type="entry name" value="Transcription Factor, Ets-1"/>
    <property type="match status" value="1"/>
</dbReference>
<feature type="domain" description="SAM" evidence="1">
    <location>
        <begin position="58"/>
        <end position="122"/>
    </location>
</feature>
<dbReference type="GO" id="GO:0005634">
    <property type="term" value="C:nucleus"/>
    <property type="evidence" value="ECO:0007669"/>
    <property type="project" value="TreeGrafter"/>
</dbReference>
<name>A0A7R9NYY6_9NEOP</name>
<dbReference type="InterPro" id="IPR050548">
    <property type="entry name" value="PcG_chromatin_remod_factors"/>
</dbReference>
<gene>
    <name evidence="2" type="ORF">TTEB3V08_LOCUS9170</name>
</gene>
<proteinExistence type="predicted"/>
<dbReference type="PANTHER" id="PTHR12247">
    <property type="entry name" value="POLYCOMB GROUP PROTEIN"/>
    <property type="match status" value="1"/>
</dbReference>
<dbReference type="EMBL" id="OE004562">
    <property type="protein sequence ID" value="CAD7461258.1"/>
    <property type="molecule type" value="Genomic_DNA"/>
</dbReference>
<dbReference type="InterPro" id="IPR001660">
    <property type="entry name" value="SAM"/>
</dbReference>